<dbReference type="EMBL" id="CP068047">
    <property type="protein sequence ID" value="QQR37692.1"/>
    <property type="molecule type" value="Genomic_DNA"/>
</dbReference>
<evidence type="ECO:0000259" key="3">
    <source>
        <dbReference type="PROSITE" id="PS50887"/>
    </source>
</evidence>
<dbReference type="Proteomes" id="UP000595460">
    <property type="component" value="Chromosome"/>
</dbReference>
<feature type="domain" description="GGDEF" evidence="3">
    <location>
        <begin position="200"/>
        <end position="333"/>
    </location>
</feature>
<dbReference type="Gene3D" id="3.30.70.270">
    <property type="match status" value="1"/>
</dbReference>
<dbReference type="Gene3D" id="3.30.450.40">
    <property type="match status" value="1"/>
</dbReference>
<dbReference type="SMART" id="SM00065">
    <property type="entry name" value="GAF"/>
    <property type="match status" value="1"/>
</dbReference>
<comment type="catalytic activity">
    <reaction evidence="2">
        <text>2 GTP = 3',3'-c-di-GMP + 2 diphosphate</text>
        <dbReference type="Rhea" id="RHEA:24898"/>
        <dbReference type="ChEBI" id="CHEBI:33019"/>
        <dbReference type="ChEBI" id="CHEBI:37565"/>
        <dbReference type="ChEBI" id="CHEBI:58805"/>
        <dbReference type="EC" id="2.7.7.65"/>
    </reaction>
</comment>
<sequence>MEPRMSAVASIDRDDWERDRLAALQRFDILDSPREEPFDRITRLIRSIFGVSTGIVSMIDGHRQWYKSADGSDRSEVPVQDTFCRFPLASGESLVVPDAKADMRFADNPNVTSGGVGFYAGVPLRTTDGHVIGTVCAIDPQPRDFSARELKILEDLALITMNELDLRQRATVDVLTGALSRRAFKEEGARAVALASRHHHALACLVLDLDHFKSVNDGFGHAAGDKVLADVIKSCVALLRQSDLIGRLGGEEFAVLLPLTDRTQAIEVAEKLRQAIADLVFNFDGQNLPVTCSFGVAVLDGATPDIESLLERADAALYAAKQAGRNRVVAAEPAPEAIRTNARRVLKAGRIIFNNRASLVNCTVRWMSDEGAGMDVTGSFGIPSRFTLAIRSDGFECPCEVVASTDRHIEVRFT</sequence>
<reference evidence="4 5" key="1">
    <citation type="submission" date="2021-01" db="EMBL/GenBank/DDBJ databases">
        <title>Genome seq and assembly of Devosia sp. G19.</title>
        <authorList>
            <person name="Chhetri G."/>
        </authorList>
    </citation>
    <scope>NUCLEOTIDE SEQUENCE [LARGE SCALE GENOMIC DNA]</scope>
    <source>
        <strain evidence="4 5">G19</strain>
    </source>
</reference>
<protein>
    <recommendedName>
        <fullName evidence="1">diguanylate cyclase</fullName>
        <ecNumber evidence="1">2.7.7.65</ecNumber>
    </recommendedName>
</protein>
<dbReference type="Pfam" id="PF00990">
    <property type="entry name" value="GGDEF"/>
    <property type="match status" value="1"/>
</dbReference>
<dbReference type="InterPro" id="IPR043128">
    <property type="entry name" value="Rev_trsase/Diguanyl_cyclase"/>
</dbReference>
<dbReference type="PROSITE" id="PS50887">
    <property type="entry name" value="GGDEF"/>
    <property type="match status" value="1"/>
</dbReference>
<dbReference type="Pfam" id="PF01590">
    <property type="entry name" value="GAF"/>
    <property type="match status" value="1"/>
</dbReference>
<accession>A0ABX7C4L0</accession>
<dbReference type="CDD" id="cd01949">
    <property type="entry name" value="GGDEF"/>
    <property type="match status" value="1"/>
</dbReference>
<dbReference type="InterPro" id="IPR003018">
    <property type="entry name" value="GAF"/>
</dbReference>
<name>A0ABX7C4L0_9HYPH</name>
<gene>
    <name evidence="4" type="ORF">JI749_00885</name>
</gene>
<dbReference type="InterPro" id="IPR029787">
    <property type="entry name" value="Nucleotide_cyclase"/>
</dbReference>
<organism evidence="4 5">
    <name type="scientific">Devosia oryziradicis</name>
    <dbReference type="NCBI Taxonomy" id="2801335"/>
    <lineage>
        <taxon>Bacteria</taxon>
        <taxon>Pseudomonadati</taxon>
        <taxon>Pseudomonadota</taxon>
        <taxon>Alphaproteobacteria</taxon>
        <taxon>Hyphomicrobiales</taxon>
        <taxon>Devosiaceae</taxon>
        <taxon>Devosia</taxon>
    </lineage>
</organism>
<dbReference type="PANTHER" id="PTHR45138:SF9">
    <property type="entry name" value="DIGUANYLATE CYCLASE DGCM-RELATED"/>
    <property type="match status" value="1"/>
</dbReference>
<dbReference type="SUPFAM" id="SSF55073">
    <property type="entry name" value="Nucleotide cyclase"/>
    <property type="match status" value="1"/>
</dbReference>
<keyword evidence="5" id="KW-1185">Reference proteome</keyword>
<dbReference type="SMART" id="SM00267">
    <property type="entry name" value="GGDEF"/>
    <property type="match status" value="1"/>
</dbReference>
<dbReference type="InterPro" id="IPR050469">
    <property type="entry name" value="Diguanylate_Cyclase"/>
</dbReference>
<dbReference type="InterPro" id="IPR029016">
    <property type="entry name" value="GAF-like_dom_sf"/>
</dbReference>
<dbReference type="NCBIfam" id="TIGR00254">
    <property type="entry name" value="GGDEF"/>
    <property type="match status" value="1"/>
</dbReference>
<dbReference type="SUPFAM" id="SSF55781">
    <property type="entry name" value="GAF domain-like"/>
    <property type="match status" value="1"/>
</dbReference>
<dbReference type="EC" id="2.7.7.65" evidence="1"/>
<dbReference type="PANTHER" id="PTHR45138">
    <property type="entry name" value="REGULATORY COMPONENTS OF SENSORY TRANSDUCTION SYSTEM"/>
    <property type="match status" value="1"/>
</dbReference>
<proteinExistence type="predicted"/>
<dbReference type="InterPro" id="IPR000160">
    <property type="entry name" value="GGDEF_dom"/>
</dbReference>
<evidence type="ECO:0000313" key="4">
    <source>
        <dbReference type="EMBL" id="QQR37692.1"/>
    </source>
</evidence>
<evidence type="ECO:0000256" key="1">
    <source>
        <dbReference type="ARBA" id="ARBA00012528"/>
    </source>
</evidence>
<evidence type="ECO:0000313" key="5">
    <source>
        <dbReference type="Proteomes" id="UP000595460"/>
    </source>
</evidence>
<evidence type="ECO:0000256" key="2">
    <source>
        <dbReference type="ARBA" id="ARBA00034247"/>
    </source>
</evidence>